<dbReference type="Pfam" id="PF13409">
    <property type="entry name" value="GST_N_2"/>
    <property type="match status" value="1"/>
</dbReference>
<name>A0ABU2A5V5_9BURK</name>
<protein>
    <submittedName>
        <fullName evidence="4">Glutathione S-transferase</fullName>
        <ecNumber evidence="4">2.5.1.18</ecNumber>
    </submittedName>
</protein>
<evidence type="ECO:0000259" key="2">
    <source>
        <dbReference type="PROSITE" id="PS50404"/>
    </source>
</evidence>
<sequence>MNTPHTPSTPILFYGVPGGSSFGSIVALEWLGRPYRLTRIGMPEQVKSPAYAAINPLGETPSLRTADGRLISESAAILNHVNALGLPYGRGVAQGTPEFDAMNYALSFLNTTFYGAFAPLWALLEHGPESEMAAAALKDYGHAAVQKAHAALERLLEGRTWMAGDQRTVADAYFMGIARWLDYHQVFPRDRFPRVHALYERLRDDPAVRVAEAAEAGEPLPAAAVATAQLTLDEALALLPSDAR</sequence>
<comment type="caution">
    <text evidence="4">The sequence shown here is derived from an EMBL/GenBank/DDBJ whole genome shotgun (WGS) entry which is preliminary data.</text>
</comment>
<evidence type="ECO:0000313" key="4">
    <source>
        <dbReference type="EMBL" id="MDR7332586.1"/>
    </source>
</evidence>
<dbReference type="Proteomes" id="UP001180825">
    <property type="component" value="Unassembled WGS sequence"/>
</dbReference>
<dbReference type="InterPro" id="IPR036249">
    <property type="entry name" value="Thioredoxin-like_sf"/>
</dbReference>
<reference evidence="4 5" key="1">
    <citation type="submission" date="2023-07" db="EMBL/GenBank/DDBJ databases">
        <title>Sorghum-associated microbial communities from plants grown in Nebraska, USA.</title>
        <authorList>
            <person name="Schachtman D."/>
        </authorList>
    </citation>
    <scope>NUCLEOTIDE SEQUENCE [LARGE SCALE GENOMIC DNA]</scope>
    <source>
        <strain evidence="4 5">BE316</strain>
    </source>
</reference>
<dbReference type="EC" id="2.5.1.18" evidence="4"/>
<dbReference type="SUPFAM" id="SSF47616">
    <property type="entry name" value="GST C-terminal domain-like"/>
    <property type="match status" value="1"/>
</dbReference>
<dbReference type="InterPro" id="IPR004046">
    <property type="entry name" value="GST_C"/>
</dbReference>
<dbReference type="InterPro" id="IPR010987">
    <property type="entry name" value="Glutathione-S-Trfase_C-like"/>
</dbReference>
<dbReference type="PROSITE" id="PS50405">
    <property type="entry name" value="GST_CTER"/>
    <property type="match status" value="1"/>
</dbReference>
<dbReference type="PANTHER" id="PTHR44051:SF8">
    <property type="entry name" value="GLUTATHIONE S-TRANSFERASE GSTA"/>
    <property type="match status" value="1"/>
</dbReference>
<dbReference type="InterPro" id="IPR036282">
    <property type="entry name" value="Glutathione-S-Trfase_C_sf"/>
</dbReference>
<keyword evidence="1" id="KW-0472">Membrane</keyword>
<evidence type="ECO:0000259" key="3">
    <source>
        <dbReference type="PROSITE" id="PS50405"/>
    </source>
</evidence>
<feature type="transmembrane region" description="Helical" evidence="1">
    <location>
        <begin position="12"/>
        <end position="32"/>
    </location>
</feature>
<dbReference type="SFLD" id="SFLDG00358">
    <property type="entry name" value="Main_(cytGST)"/>
    <property type="match status" value="1"/>
</dbReference>
<dbReference type="InterPro" id="IPR040079">
    <property type="entry name" value="Glutathione_S-Trfase"/>
</dbReference>
<keyword evidence="1" id="KW-1133">Transmembrane helix</keyword>
<dbReference type="GO" id="GO:0004364">
    <property type="term" value="F:glutathione transferase activity"/>
    <property type="evidence" value="ECO:0007669"/>
    <property type="project" value="UniProtKB-EC"/>
</dbReference>
<dbReference type="SFLD" id="SFLDS00019">
    <property type="entry name" value="Glutathione_Transferase_(cytos"/>
    <property type="match status" value="1"/>
</dbReference>
<proteinExistence type="predicted"/>
<dbReference type="EMBL" id="JAVDXV010000003">
    <property type="protein sequence ID" value="MDR7332586.1"/>
    <property type="molecule type" value="Genomic_DNA"/>
</dbReference>
<feature type="domain" description="GST N-terminal" evidence="2">
    <location>
        <begin position="8"/>
        <end position="89"/>
    </location>
</feature>
<dbReference type="CDD" id="cd03057">
    <property type="entry name" value="GST_N_Beta"/>
    <property type="match status" value="1"/>
</dbReference>
<keyword evidence="1" id="KW-0812">Transmembrane</keyword>
<dbReference type="SUPFAM" id="SSF52833">
    <property type="entry name" value="Thioredoxin-like"/>
    <property type="match status" value="1"/>
</dbReference>
<keyword evidence="5" id="KW-1185">Reference proteome</keyword>
<dbReference type="Gene3D" id="1.20.1050.10">
    <property type="match status" value="1"/>
</dbReference>
<keyword evidence="4" id="KW-0808">Transferase</keyword>
<evidence type="ECO:0000313" key="5">
    <source>
        <dbReference type="Proteomes" id="UP001180825"/>
    </source>
</evidence>
<dbReference type="Pfam" id="PF00043">
    <property type="entry name" value="GST_C"/>
    <property type="match status" value="1"/>
</dbReference>
<feature type="domain" description="GST C-terminal" evidence="3">
    <location>
        <begin position="95"/>
        <end position="223"/>
    </location>
</feature>
<dbReference type="PANTHER" id="PTHR44051">
    <property type="entry name" value="GLUTATHIONE S-TRANSFERASE-RELATED"/>
    <property type="match status" value="1"/>
</dbReference>
<organism evidence="4 5">
    <name type="scientific">Roseateles asaccharophilus</name>
    <dbReference type="NCBI Taxonomy" id="582607"/>
    <lineage>
        <taxon>Bacteria</taxon>
        <taxon>Pseudomonadati</taxon>
        <taxon>Pseudomonadota</taxon>
        <taxon>Betaproteobacteria</taxon>
        <taxon>Burkholderiales</taxon>
        <taxon>Sphaerotilaceae</taxon>
        <taxon>Roseateles</taxon>
    </lineage>
</organism>
<dbReference type="Gene3D" id="3.40.30.10">
    <property type="entry name" value="Glutaredoxin"/>
    <property type="match status" value="1"/>
</dbReference>
<accession>A0ABU2A5V5</accession>
<evidence type="ECO:0000256" key="1">
    <source>
        <dbReference type="SAM" id="Phobius"/>
    </source>
</evidence>
<dbReference type="PROSITE" id="PS50404">
    <property type="entry name" value="GST_NTER"/>
    <property type="match status" value="1"/>
</dbReference>
<gene>
    <name evidence="4" type="ORF">J2X21_001719</name>
</gene>
<dbReference type="RefSeq" id="WP_310327309.1">
    <property type="nucleotide sequence ID" value="NZ_JAVDXV010000003.1"/>
</dbReference>
<dbReference type="InterPro" id="IPR004045">
    <property type="entry name" value="Glutathione_S-Trfase_N"/>
</dbReference>